<keyword evidence="1" id="KW-0472">Membrane</keyword>
<dbReference type="RefSeq" id="WP_084952533.1">
    <property type="nucleotide sequence ID" value="NZ_MZZM01000025.1"/>
</dbReference>
<keyword evidence="1" id="KW-0812">Transmembrane</keyword>
<dbReference type="Proteomes" id="UP000193040">
    <property type="component" value="Unassembled WGS sequence"/>
</dbReference>
<dbReference type="AlphaFoldDB" id="A0A1X0XYX4"/>
<name>A0A1X0XYX4_MYCSI</name>
<protein>
    <submittedName>
        <fullName evidence="2">Uncharacterized protein</fullName>
    </submittedName>
</protein>
<feature type="transmembrane region" description="Helical" evidence="1">
    <location>
        <begin position="34"/>
        <end position="52"/>
    </location>
</feature>
<dbReference type="EMBL" id="MZZM01000025">
    <property type="protein sequence ID" value="ORJ58052.1"/>
    <property type="molecule type" value="Genomic_DNA"/>
</dbReference>
<gene>
    <name evidence="2" type="ORF">B5M45_21020</name>
</gene>
<keyword evidence="3" id="KW-1185">Reference proteome</keyword>
<sequence>MTNLPRIPAAGTLTGHRGTTDLITWVIGDATEPGFAHSALAGVLMVAGGMLGHFAFRADKRWMGFPVSSGTGLYLWAVGSASLGLALSNAAWDWTIAASAEWQPTFVPFASVPPAVVLIYGGRPAVALTGAVLGAGLTTPVALAAVNFGCRPLGLPTVVGATTGMWVSAVIVFALCRRLPWMRAPRVPVPRCKTGSQHHLTVAARQGPGWVARRVLADFTEAQFIGNEWAGAGLLVGTVVNYLADPASASGAGNLLPRLLIAQALSAGVAVVVWRRQWAKYGWYPTFVPVVSVAPATVLAFGGTVQAIAAGATLGALVAPPLAAAIARRLPTDFHPFIGNVVSMAVLTTVIVTGLSILPGFGPVAANQ</sequence>
<feature type="transmembrane region" description="Helical" evidence="1">
    <location>
        <begin position="337"/>
        <end position="358"/>
    </location>
</feature>
<comment type="caution">
    <text evidence="2">The sequence shown here is derived from an EMBL/GenBank/DDBJ whole genome shotgun (WGS) entry which is preliminary data.</text>
</comment>
<organism evidence="2 3">
    <name type="scientific">Mycobacterium simiae</name>
    <name type="common">Mycobacterium habana</name>
    <dbReference type="NCBI Taxonomy" id="1784"/>
    <lineage>
        <taxon>Bacteria</taxon>
        <taxon>Bacillati</taxon>
        <taxon>Actinomycetota</taxon>
        <taxon>Actinomycetes</taxon>
        <taxon>Mycobacteriales</taxon>
        <taxon>Mycobacteriaceae</taxon>
        <taxon>Mycobacterium</taxon>
        <taxon>Mycobacterium simiae complex</taxon>
    </lineage>
</organism>
<evidence type="ECO:0000256" key="1">
    <source>
        <dbReference type="SAM" id="Phobius"/>
    </source>
</evidence>
<evidence type="ECO:0000313" key="3">
    <source>
        <dbReference type="Proteomes" id="UP000193040"/>
    </source>
</evidence>
<accession>A0A1X0XYX4</accession>
<feature type="transmembrane region" description="Helical" evidence="1">
    <location>
        <begin position="128"/>
        <end position="148"/>
    </location>
</feature>
<keyword evidence="1" id="KW-1133">Transmembrane helix</keyword>
<feature type="transmembrane region" description="Helical" evidence="1">
    <location>
        <begin position="73"/>
        <end position="92"/>
    </location>
</feature>
<reference evidence="2 3" key="1">
    <citation type="submission" date="2017-03" db="EMBL/GenBank/DDBJ databases">
        <title>Genomic insights into Mycobacterium simiae human colonization.</title>
        <authorList>
            <person name="Steffani J.L."/>
            <person name="Brunck M.E."/>
            <person name="Cruz E."/>
            <person name="Montiel R."/>
            <person name="Barona F."/>
        </authorList>
    </citation>
    <scope>NUCLEOTIDE SEQUENCE [LARGE SCALE GENOMIC DNA]</scope>
    <source>
        <strain evidence="2 3">MsiGto</strain>
    </source>
</reference>
<feature type="transmembrane region" description="Helical" evidence="1">
    <location>
        <begin position="104"/>
        <end position="121"/>
    </location>
</feature>
<feature type="transmembrane region" description="Helical" evidence="1">
    <location>
        <begin position="307"/>
        <end position="325"/>
    </location>
</feature>
<feature type="transmembrane region" description="Helical" evidence="1">
    <location>
        <begin position="154"/>
        <end position="176"/>
    </location>
</feature>
<evidence type="ECO:0000313" key="2">
    <source>
        <dbReference type="EMBL" id="ORJ58052.1"/>
    </source>
</evidence>
<feature type="transmembrane region" description="Helical" evidence="1">
    <location>
        <begin position="281"/>
        <end position="301"/>
    </location>
</feature>
<proteinExistence type="predicted"/>